<feature type="region of interest" description="Disordered" evidence="1">
    <location>
        <begin position="1"/>
        <end position="20"/>
    </location>
</feature>
<evidence type="ECO:0000313" key="3">
    <source>
        <dbReference type="Proteomes" id="UP001374584"/>
    </source>
</evidence>
<dbReference type="EMBL" id="JAYMYR010000002">
    <property type="protein sequence ID" value="KAK7379088.1"/>
    <property type="molecule type" value="Genomic_DNA"/>
</dbReference>
<protein>
    <submittedName>
        <fullName evidence="2">Uncharacterized protein</fullName>
    </submittedName>
</protein>
<dbReference type="AlphaFoldDB" id="A0AAN9P109"/>
<keyword evidence="3" id="KW-1185">Reference proteome</keyword>
<evidence type="ECO:0000256" key="1">
    <source>
        <dbReference type="SAM" id="MobiDB-lite"/>
    </source>
</evidence>
<sequence length="88" mass="9588">MHPNSLRGVQCCQPRSNEQNPNAHLAQLPANSAVCQVKFSAFSRGTIISNIGFMPLITAPSVFELRFYKCLCIEAQGSKLSAGYKGEN</sequence>
<organism evidence="2 3">
    <name type="scientific">Phaseolus coccineus</name>
    <name type="common">Scarlet runner bean</name>
    <name type="synonym">Phaseolus multiflorus</name>
    <dbReference type="NCBI Taxonomy" id="3886"/>
    <lineage>
        <taxon>Eukaryota</taxon>
        <taxon>Viridiplantae</taxon>
        <taxon>Streptophyta</taxon>
        <taxon>Embryophyta</taxon>
        <taxon>Tracheophyta</taxon>
        <taxon>Spermatophyta</taxon>
        <taxon>Magnoliopsida</taxon>
        <taxon>eudicotyledons</taxon>
        <taxon>Gunneridae</taxon>
        <taxon>Pentapetalae</taxon>
        <taxon>rosids</taxon>
        <taxon>fabids</taxon>
        <taxon>Fabales</taxon>
        <taxon>Fabaceae</taxon>
        <taxon>Papilionoideae</taxon>
        <taxon>50 kb inversion clade</taxon>
        <taxon>NPAAA clade</taxon>
        <taxon>indigoferoid/millettioid clade</taxon>
        <taxon>Phaseoleae</taxon>
        <taxon>Phaseolus</taxon>
    </lineage>
</organism>
<name>A0AAN9P109_PHACN</name>
<proteinExistence type="predicted"/>
<accession>A0AAN9P109</accession>
<evidence type="ECO:0000313" key="2">
    <source>
        <dbReference type="EMBL" id="KAK7379088.1"/>
    </source>
</evidence>
<comment type="caution">
    <text evidence="2">The sequence shown here is derived from an EMBL/GenBank/DDBJ whole genome shotgun (WGS) entry which is preliminary data.</text>
</comment>
<gene>
    <name evidence="2" type="ORF">VNO80_04541</name>
</gene>
<dbReference type="Proteomes" id="UP001374584">
    <property type="component" value="Unassembled WGS sequence"/>
</dbReference>
<reference evidence="2 3" key="1">
    <citation type="submission" date="2024-01" db="EMBL/GenBank/DDBJ databases">
        <title>The genomes of 5 underutilized Papilionoideae crops provide insights into root nodulation and disease resistanc.</title>
        <authorList>
            <person name="Jiang F."/>
        </authorList>
    </citation>
    <scope>NUCLEOTIDE SEQUENCE [LARGE SCALE GENOMIC DNA]</scope>
    <source>
        <strain evidence="2">JINMINGXINNONG_FW02</strain>
        <tissue evidence="2">Leaves</tissue>
    </source>
</reference>